<dbReference type="PANTHER" id="PTHR11690:SF248">
    <property type="entry name" value="PICKPOCKET 17, ISOFORM A"/>
    <property type="match status" value="1"/>
</dbReference>
<evidence type="ECO:0000256" key="10">
    <source>
        <dbReference type="ARBA" id="ARBA00023201"/>
    </source>
</evidence>
<gene>
    <name evidence="13" type="ORF">JTE90_025656</name>
</gene>
<dbReference type="PRINTS" id="PR01078">
    <property type="entry name" value="AMINACHANNEL"/>
</dbReference>
<dbReference type="GO" id="GO:0015280">
    <property type="term" value="F:ligand-gated sodium channel activity"/>
    <property type="evidence" value="ECO:0007669"/>
    <property type="project" value="TreeGrafter"/>
</dbReference>
<name>A0AAV6U086_9ARAC</name>
<evidence type="ECO:0000256" key="8">
    <source>
        <dbReference type="ARBA" id="ARBA00023065"/>
    </source>
</evidence>
<keyword evidence="8 12" id="KW-0406">Ion transport</keyword>
<organism evidence="13 14">
    <name type="scientific">Oedothorax gibbosus</name>
    <dbReference type="NCBI Taxonomy" id="931172"/>
    <lineage>
        <taxon>Eukaryota</taxon>
        <taxon>Metazoa</taxon>
        <taxon>Ecdysozoa</taxon>
        <taxon>Arthropoda</taxon>
        <taxon>Chelicerata</taxon>
        <taxon>Arachnida</taxon>
        <taxon>Araneae</taxon>
        <taxon>Araneomorphae</taxon>
        <taxon>Entelegynae</taxon>
        <taxon>Araneoidea</taxon>
        <taxon>Linyphiidae</taxon>
        <taxon>Erigoninae</taxon>
        <taxon>Oedothorax</taxon>
    </lineage>
</organism>
<evidence type="ECO:0000256" key="1">
    <source>
        <dbReference type="ARBA" id="ARBA00004141"/>
    </source>
</evidence>
<evidence type="ECO:0000256" key="7">
    <source>
        <dbReference type="ARBA" id="ARBA00023053"/>
    </source>
</evidence>
<dbReference type="EMBL" id="JAFNEN010000800">
    <property type="protein sequence ID" value="KAG8177221.1"/>
    <property type="molecule type" value="Genomic_DNA"/>
</dbReference>
<evidence type="ECO:0000256" key="5">
    <source>
        <dbReference type="ARBA" id="ARBA00022692"/>
    </source>
</evidence>
<evidence type="ECO:0000313" key="13">
    <source>
        <dbReference type="EMBL" id="KAG8177221.1"/>
    </source>
</evidence>
<evidence type="ECO:0000256" key="2">
    <source>
        <dbReference type="ARBA" id="ARBA00007193"/>
    </source>
</evidence>
<keyword evidence="3 12" id="KW-0813">Transport</keyword>
<accession>A0AAV6U086</accession>
<reference evidence="13 14" key="1">
    <citation type="journal article" date="2022" name="Nat. Ecol. Evol.">
        <title>A masculinizing supergene underlies an exaggerated male reproductive morph in a spider.</title>
        <authorList>
            <person name="Hendrickx F."/>
            <person name="De Corte Z."/>
            <person name="Sonet G."/>
            <person name="Van Belleghem S.M."/>
            <person name="Kostlbacher S."/>
            <person name="Vangestel C."/>
        </authorList>
    </citation>
    <scope>NUCLEOTIDE SEQUENCE [LARGE SCALE GENOMIC DNA]</scope>
    <source>
        <strain evidence="13">W744_W776</strain>
    </source>
</reference>
<comment type="caution">
    <text evidence="13">The sequence shown here is derived from an EMBL/GenBank/DDBJ whole genome shotgun (WGS) entry which is preliminary data.</text>
</comment>
<keyword evidence="11 12" id="KW-0407">Ion channel</keyword>
<keyword evidence="14" id="KW-1185">Reference proteome</keyword>
<dbReference type="GO" id="GO:0005886">
    <property type="term" value="C:plasma membrane"/>
    <property type="evidence" value="ECO:0007669"/>
    <property type="project" value="TreeGrafter"/>
</dbReference>
<keyword evidence="4 12" id="KW-0894">Sodium channel</keyword>
<protein>
    <submittedName>
        <fullName evidence="13">Uncharacterized protein</fullName>
    </submittedName>
</protein>
<comment type="similarity">
    <text evidence="2 12">Belongs to the amiloride-sensitive sodium channel (TC 1.A.6) family.</text>
</comment>
<comment type="subcellular location">
    <subcellularLocation>
        <location evidence="1">Membrane</location>
        <topology evidence="1">Multi-pass membrane protein</topology>
    </subcellularLocation>
</comment>
<keyword evidence="9" id="KW-0472">Membrane</keyword>
<evidence type="ECO:0000313" key="14">
    <source>
        <dbReference type="Proteomes" id="UP000827092"/>
    </source>
</evidence>
<proteinExistence type="inferred from homology"/>
<keyword evidence="10 12" id="KW-0739">Sodium transport</keyword>
<keyword evidence="5 12" id="KW-0812">Transmembrane</keyword>
<dbReference type="Proteomes" id="UP000827092">
    <property type="component" value="Unassembled WGS sequence"/>
</dbReference>
<dbReference type="Gene3D" id="2.60.470.10">
    <property type="entry name" value="Acid-sensing ion channels like domains"/>
    <property type="match status" value="1"/>
</dbReference>
<feature type="non-terminal residue" evidence="13">
    <location>
        <position position="582"/>
    </location>
</feature>
<evidence type="ECO:0000256" key="12">
    <source>
        <dbReference type="RuleBase" id="RU000679"/>
    </source>
</evidence>
<dbReference type="PANTHER" id="PTHR11690">
    <property type="entry name" value="AMILORIDE-SENSITIVE SODIUM CHANNEL-RELATED"/>
    <property type="match status" value="1"/>
</dbReference>
<evidence type="ECO:0000256" key="3">
    <source>
        <dbReference type="ARBA" id="ARBA00022448"/>
    </source>
</evidence>
<evidence type="ECO:0000256" key="9">
    <source>
        <dbReference type="ARBA" id="ARBA00023136"/>
    </source>
</evidence>
<evidence type="ECO:0000256" key="4">
    <source>
        <dbReference type="ARBA" id="ARBA00022461"/>
    </source>
</evidence>
<dbReference type="InterPro" id="IPR001873">
    <property type="entry name" value="ENaC"/>
</dbReference>
<keyword evidence="7" id="KW-0915">Sodium</keyword>
<evidence type="ECO:0000256" key="11">
    <source>
        <dbReference type="ARBA" id="ARBA00023303"/>
    </source>
</evidence>
<dbReference type="Pfam" id="PF00858">
    <property type="entry name" value="ASC"/>
    <property type="match status" value="2"/>
</dbReference>
<keyword evidence="6" id="KW-1133">Transmembrane helix</keyword>
<evidence type="ECO:0000256" key="6">
    <source>
        <dbReference type="ARBA" id="ARBA00022989"/>
    </source>
</evidence>
<sequence length="582" mass="66897">MGCCYQIYGFGKIYFQYPIVVTLEEEQLDNSDFPAVTVCNQNRVQQRFKRCMYNPYYLEKCINTIIYFPETLPPDKMSPFSPLSERRSTVSSCKNGKHKVEKFSDHYKKLKFLNTYMQLNETQRIMIGHQAINFIDQCSFNGKACSSHDFETFGSLRYGNCFTFKNLKKKRDLNVSLVSQRGLELVLNLDVENYVDFTELAGARVIIHNPLEDPSPEENGINVNPGFATSIAFLEQKMKRLPQPFKDQCKNYGILSQNKDTFTNYSNNFNRDSITSEAGGIPLYNFTSPFPPILVYNYTDEFINEYSPIYNGTYMFNNVTNLFNSGINLFDNGANRLYNNTNEFDNGGIVFNNNNNTYNNGGILFNQDGYQFNTDGNQLNNDDNLFENQGNPLKLDGKQFYVSTNYFKIEENVFNGDVNNFNNEDNFFNNDFDQFHTKTNQFHKDATMLACVKRLIQERSLSRCGCTDPTLPKIKNSEHCSLINSSQMCCLDESLTDVSEDESDLVCPFACVSTSYKEIVSVAKWPSEAYFSKMKTDGAVKSLALDDYKKDFVKINVFRSSSLRKAFVQAPKFEYEELLGYI</sequence>
<dbReference type="AlphaFoldDB" id="A0AAV6U086"/>